<dbReference type="RefSeq" id="WP_379932815.1">
    <property type="nucleotide sequence ID" value="NZ_JBHTHY010000003.1"/>
</dbReference>
<proteinExistence type="predicted"/>
<comment type="caution">
    <text evidence="1">The sequence shown here is derived from an EMBL/GenBank/DDBJ whole genome shotgun (WGS) entry which is preliminary data.</text>
</comment>
<dbReference type="EMBL" id="JBHTHY010000003">
    <property type="protein sequence ID" value="MFD0796864.1"/>
    <property type="molecule type" value="Genomic_DNA"/>
</dbReference>
<protein>
    <submittedName>
        <fullName evidence="1">Uncharacterized protein</fullName>
    </submittedName>
</protein>
<sequence>MSNGKSAAWNKDGKLVAQLGEKNQGLLNYETENEEATILQIDN</sequence>
<evidence type="ECO:0000313" key="1">
    <source>
        <dbReference type="EMBL" id="MFD0796864.1"/>
    </source>
</evidence>
<reference evidence="2" key="1">
    <citation type="journal article" date="2019" name="Int. J. Syst. Evol. Microbiol.">
        <title>The Global Catalogue of Microorganisms (GCM) 10K type strain sequencing project: providing services to taxonomists for standard genome sequencing and annotation.</title>
        <authorList>
            <consortium name="The Broad Institute Genomics Platform"/>
            <consortium name="The Broad Institute Genome Sequencing Center for Infectious Disease"/>
            <person name="Wu L."/>
            <person name="Ma J."/>
        </authorList>
    </citation>
    <scope>NUCLEOTIDE SEQUENCE [LARGE SCALE GENOMIC DNA]</scope>
    <source>
        <strain evidence="2">CCUG 61948</strain>
    </source>
</reference>
<accession>A0ABW3B2J6</accession>
<evidence type="ECO:0000313" key="2">
    <source>
        <dbReference type="Proteomes" id="UP001597012"/>
    </source>
</evidence>
<name>A0ABW3B2J6_9FLAO</name>
<gene>
    <name evidence="1" type="ORF">ACFQZJ_05295</name>
</gene>
<keyword evidence="2" id="KW-1185">Reference proteome</keyword>
<organism evidence="1 2">
    <name type="scientific">Maribacter chungangensis</name>
    <dbReference type="NCBI Taxonomy" id="1069117"/>
    <lineage>
        <taxon>Bacteria</taxon>
        <taxon>Pseudomonadati</taxon>
        <taxon>Bacteroidota</taxon>
        <taxon>Flavobacteriia</taxon>
        <taxon>Flavobacteriales</taxon>
        <taxon>Flavobacteriaceae</taxon>
        <taxon>Maribacter</taxon>
    </lineage>
</organism>
<dbReference type="Proteomes" id="UP001597012">
    <property type="component" value="Unassembled WGS sequence"/>
</dbReference>